<reference evidence="2" key="1">
    <citation type="journal article" date="2024" name="Proc. Natl. Acad. Sci. U.S.A.">
        <title>Extraordinary preservation of gene collinearity over three hundred million years revealed in homosporous lycophytes.</title>
        <authorList>
            <person name="Li C."/>
            <person name="Wickell D."/>
            <person name="Kuo L.Y."/>
            <person name="Chen X."/>
            <person name="Nie B."/>
            <person name="Liao X."/>
            <person name="Peng D."/>
            <person name="Ji J."/>
            <person name="Jenkins J."/>
            <person name="Williams M."/>
            <person name="Shu S."/>
            <person name="Plott C."/>
            <person name="Barry K."/>
            <person name="Rajasekar S."/>
            <person name="Grimwood J."/>
            <person name="Han X."/>
            <person name="Sun S."/>
            <person name="Hou Z."/>
            <person name="He W."/>
            <person name="Dai G."/>
            <person name="Sun C."/>
            <person name="Schmutz J."/>
            <person name="Leebens-Mack J.H."/>
            <person name="Li F.W."/>
            <person name="Wang L."/>
        </authorList>
    </citation>
    <scope>NUCLEOTIDE SEQUENCE [LARGE SCALE GENOMIC DNA]</scope>
    <source>
        <strain evidence="2">cv. PW_Plant_1</strain>
    </source>
</reference>
<dbReference type="EMBL" id="CM055101">
    <property type="protein sequence ID" value="KAJ7540236.1"/>
    <property type="molecule type" value="Genomic_DNA"/>
</dbReference>
<evidence type="ECO:0000313" key="1">
    <source>
        <dbReference type="EMBL" id="KAJ7540236.1"/>
    </source>
</evidence>
<keyword evidence="2" id="KW-1185">Reference proteome</keyword>
<comment type="caution">
    <text evidence="1">The sequence shown here is derived from an EMBL/GenBank/DDBJ whole genome shotgun (WGS) entry which is preliminary data.</text>
</comment>
<proteinExistence type="predicted"/>
<dbReference type="Proteomes" id="UP001162992">
    <property type="component" value="Chromosome 10"/>
</dbReference>
<accession>A0ACC2CDX0</accession>
<gene>
    <name evidence="1" type="ORF">O6H91_10G006400</name>
</gene>
<sequence>MALLFFSFHDPKPSPSLTRPMMLLLLLPAIVAVAAAAAARIPSIGASPPLPFIVLHGISDECKHSGLTQFTQLLSEFSGASGFCIEIGNGASDSWFMPLTKQAENVCEQVKALPELQAGYNIVGLSQGNVIGRGVIEWCDEGPQVFNMVSLGGPHAGIASVPLCTVLSICALADVIMEMGGIYSTFAQNHFAPSGYMKIPTDLTAYYEGCAFLPKLNNEIPTSRNSSFKERFSKLNHLVLVKFENDTVLVPPETAWFGYFSPNATNSVLSFEEVTSIITDLYKEDWIGLKVLKEKGGLTFLSFAGNHLTITKEQLQYQIAPYLTASSSPGIEPYSAKMRGFKGDSNLKLSR</sequence>
<protein>
    <submittedName>
        <fullName evidence="1">Uncharacterized protein</fullName>
    </submittedName>
</protein>
<evidence type="ECO:0000313" key="2">
    <source>
        <dbReference type="Proteomes" id="UP001162992"/>
    </source>
</evidence>
<name>A0ACC2CDX0_DIPCM</name>
<organism evidence="1 2">
    <name type="scientific">Diphasiastrum complanatum</name>
    <name type="common">Issler's clubmoss</name>
    <name type="synonym">Lycopodium complanatum</name>
    <dbReference type="NCBI Taxonomy" id="34168"/>
    <lineage>
        <taxon>Eukaryota</taxon>
        <taxon>Viridiplantae</taxon>
        <taxon>Streptophyta</taxon>
        <taxon>Embryophyta</taxon>
        <taxon>Tracheophyta</taxon>
        <taxon>Lycopodiopsida</taxon>
        <taxon>Lycopodiales</taxon>
        <taxon>Lycopodiaceae</taxon>
        <taxon>Lycopodioideae</taxon>
        <taxon>Diphasiastrum</taxon>
    </lineage>
</organism>